<evidence type="ECO:0000313" key="3">
    <source>
        <dbReference type="EMBL" id="KAF2757081.1"/>
    </source>
</evidence>
<accession>A0A6A6W7M0</accession>
<dbReference type="EMBL" id="ML996574">
    <property type="protein sequence ID" value="KAF2757081.1"/>
    <property type="molecule type" value="Genomic_DNA"/>
</dbReference>
<gene>
    <name evidence="3" type="ORF">EJ05DRAFT_511825</name>
</gene>
<name>A0A6A6W7M0_9PEZI</name>
<evidence type="ECO:0000313" key="4">
    <source>
        <dbReference type="Proteomes" id="UP000799437"/>
    </source>
</evidence>
<feature type="transmembrane region" description="Helical" evidence="2">
    <location>
        <begin position="34"/>
        <end position="59"/>
    </location>
</feature>
<proteinExistence type="predicted"/>
<dbReference type="GeneID" id="54489321"/>
<feature type="transmembrane region" description="Helical" evidence="2">
    <location>
        <begin position="541"/>
        <end position="566"/>
    </location>
</feature>
<organism evidence="3 4">
    <name type="scientific">Pseudovirgaria hyperparasitica</name>
    <dbReference type="NCBI Taxonomy" id="470096"/>
    <lineage>
        <taxon>Eukaryota</taxon>
        <taxon>Fungi</taxon>
        <taxon>Dikarya</taxon>
        <taxon>Ascomycota</taxon>
        <taxon>Pezizomycotina</taxon>
        <taxon>Dothideomycetes</taxon>
        <taxon>Dothideomycetes incertae sedis</taxon>
        <taxon>Acrospermales</taxon>
        <taxon>Acrospermaceae</taxon>
        <taxon>Pseudovirgaria</taxon>
    </lineage>
</organism>
<keyword evidence="2" id="KW-1133">Transmembrane helix</keyword>
<keyword evidence="2" id="KW-0812">Transmembrane</keyword>
<feature type="compositionally biased region" description="Acidic residues" evidence="1">
    <location>
        <begin position="187"/>
        <end position="196"/>
    </location>
</feature>
<feature type="transmembrane region" description="Helical" evidence="2">
    <location>
        <begin position="112"/>
        <end position="132"/>
    </location>
</feature>
<keyword evidence="2" id="KW-0472">Membrane</keyword>
<dbReference type="AlphaFoldDB" id="A0A6A6W7M0"/>
<evidence type="ECO:0000256" key="1">
    <source>
        <dbReference type="SAM" id="MobiDB-lite"/>
    </source>
</evidence>
<dbReference type="RefSeq" id="XP_033599532.1">
    <property type="nucleotide sequence ID" value="XM_033748267.1"/>
</dbReference>
<protein>
    <submittedName>
        <fullName evidence="3">Uncharacterized protein</fullName>
    </submittedName>
</protein>
<evidence type="ECO:0000256" key="2">
    <source>
        <dbReference type="SAM" id="Phobius"/>
    </source>
</evidence>
<dbReference type="Proteomes" id="UP000799437">
    <property type="component" value="Unassembled WGS sequence"/>
</dbReference>
<sequence length="666" mass="72836">MASLPGDIYTGTWTNWDRGRVLGSTITISTQQGLFLTAFLAIWITWTGAHLWGILCFWMMQHQSTPEPRDGLHHQRQALLRNSGAPGDAFWSLSKVAWAWRRRPESKAIKRSMPAIAVALLHMAAFAVAGIFSSRVTQAGAEVLVAPGTCGWLSTDVGFTYNRYAALRSTARESLTYARSCYSSGESSDDSNDDGEERDRTCRQYSRVQLGNRTIDFDAKCPFDASMCGGEPSMSLDTGYVSSSSDFGINTPNDEEMWLRKVVTWSPLNLTGHVGDPVPASDSDPNETISSYYLGDSIVDGVRYNFTFQLSNAYRPENVRQYILTPFHAYLNESDQDYFPIVQLNRTDADVTVLELNNFMNYEAPTTDALYGTDQNISSNGYYTPLNRYTALAATEQYQLCTAPEQASCTPLSGIHTQPLSTLTLTPSRTTLASHLLRIMRESTIDSTVGYLGSQSLLIPDLALTEGRLVSIAPPPYQWLLDAEHIHNISLAFAQRLAVHFVAHSSAPVIPGVQVPLGQLEPLSTDQLRLCALQKVRSYTFASFTTLGVALIFSVGGLVMLVNCCLSDVVKALRARRAGAAGSNEKSVEWIETEVLQLQRLAVEGRNVGGAWAGLRSAVPVPVDVRQVWSSSVLDGKDAVGMGAGVGGRAGEYQSVRKDEGDVGED</sequence>
<feature type="region of interest" description="Disordered" evidence="1">
    <location>
        <begin position="181"/>
        <end position="203"/>
    </location>
</feature>
<reference evidence="3" key="1">
    <citation type="journal article" date="2020" name="Stud. Mycol.">
        <title>101 Dothideomycetes genomes: a test case for predicting lifestyles and emergence of pathogens.</title>
        <authorList>
            <person name="Haridas S."/>
            <person name="Albert R."/>
            <person name="Binder M."/>
            <person name="Bloem J."/>
            <person name="Labutti K."/>
            <person name="Salamov A."/>
            <person name="Andreopoulos B."/>
            <person name="Baker S."/>
            <person name="Barry K."/>
            <person name="Bills G."/>
            <person name="Bluhm B."/>
            <person name="Cannon C."/>
            <person name="Castanera R."/>
            <person name="Culley D."/>
            <person name="Daum C."/>
            <person name="Ezra D."/>
            <person name="Gonzalez J."/>
            <person name="Henrissat B."/>
            <person name="Kuo A."/>
            <person name="Liang C."/>
            <person name="Lipzen A."/>
            <person name="Lutzoni F."/>
            <person name="Magnuson J."/>
            <person name="Mondo S."/>
            <person name="Nolan M."/>
            <person name="Ohm R."/>
            <person name="Pangilinan J."/>
            <person name="Park H.-J."/>
            <person name="Ramirez L."/>
            <person name="Alfaro M."/>
            <person name="Sun H."/>
            <person name="Tritt A."/>
            <person name="Yoshinaga Y."/>
            <person name="Zwiers L.-H."/>
            <person name="Turgeon B."/>
            <person name="Goodwin S."/>
            <person name="Spatafora J."/>
            <person name="Crous P."/>
            <person name="Grigoriev I."/>
        </authorList>
    </citation>
    <scope>NUCLEOTIDE SEQUENCE</scope>
    <source>
        <strain evidence="3">CBS 121739</strain>
    </source>
</reference>
<dbReference type="OrthoDB" id="3540210at2759"/>
<keyword evidence="4" id="KW-1185">Reference proteome</keyword>